<evidence type="ECO:0000313" key="4">
    <source>
        <dbReference type="Proteomes" id="UP001291623"/>
    </source>
</evidence>
<proteinExistence type="predicted"/>
<gene>
    <name evidence="3" type="ORF">RND71_037942</name>
</gene>
<accession>A0AAE1QZ42</accession>
<feature type="chain" id="PRO_5041961891" evidence="2">
    <location>
        <begin position="23"/>
        <end position="87"/>
    </location>
</feature>
<dbReference type="EMBL" id="JAVYJV010000021">
    <property type="protein sequence ID" value="KAK4342126.1"/>
    <property type="molecule type" value="Genomic_DNA"/>
</dbReference>
<protein>
    <submittedName>
        <fullName evidence="3">Uncharacterized protein</fullName>
    </submittedName>
</protein>
<keyword evidence="4" id="KW-1185">Reference proteome</keyword>
<feature type="signal peptide" evidence="2">
    <location>
        <begin position="1"/>
        <end position="22"/>
    </location>
</feature>
<name>A0AAE1QZ42_9SOLA</name>
<feature type="region of interest" description="Disordered" evidence="1">
    <location>
        <begin position="67"/>
        <end position="87"/>
    </location>
</feature>
<evidence type="ECO:0000313" key="3">
    <source>
        <dbReference type="EMBL" id="KAK4342126.1"/>
    </source>
</evidence>
<keyword evidence="2" id="KW-0732">Signal</keyword>
<evidence type="ECO:0000256" key="2">
    <source>
        <dbReference type="SAM" id="SignalP"/>
    </source>
</evidence>
<comment type="caution">
    <text evidence="3">The sequence shown here is derived from an EMBL/GenBank/DDBJ whole genome shotgun (WGS) entry which is preliminary data.</text>
</comment>
<evidence type="ECO:0000256" key="1">
    <source>
        <dbReference type="SAM" id="MobiDB-lite"/>
    </source>
</evidence>
<dbReference type="Proteomes" id="UP001291623">
    <property type="component" value="Unassembled WGS sequence"/>
</dbReference>
<reference evidence="3" key="1">
    <citation type="submission" date="2023-12" db="EMBL/GenBank/DDBJ databases">
        <title>Genome assembly of Anisodus tanguticus.</title>
        <authorList>
            <person name="Wang Y.-J."/>
        </authorList>
    </citation>
    <scope>NUCLEOTIDE SEQUENCE</scope>
    <source>
        <strain evidence="3">KB-2021</strain>
        <tissue evidence="3">Leaf</tissue>
    </source>
</reference>
<sequence length="87" mass="9665">MARYVTMCFIALIILFAPSFEARKLLNNMKNENTDHSHEANLLENTLHFPPRNNEVPATLVSKKNQFAPEGHVGRNLGSVPSPGIGH</sequence>
<organism evidence="3 4">
    <name type="scientific">Anisodus tanguticus</name>
    <dbReference type="NCBI Taxonomy" id="243964"/>
    <lineage>
        <taxon>Eukaryota</taxon>
        <taxon>Viridiplantae</taxon>
        <taxon>Streptophyta</taxon>
        <taxon>Embryophyta</taxon>
        <taxon>Tracheophyta</taxon>
        <taxon>Spermatophyta</taxon>
        <taxon>Magnoliopsida</taxon>
        <taxon>eudicotyledons</taxon>
        <taxon>Gunneridae</taxon>
        <taxon>Pentapetalae</taxon>
        <taxon>asterids</taxon>
        <taxon>lamiids</taxon>
        <taxon>Solanales</taxon>
        <taxon>Solanaceae</taxon>
        <taxon>Solanoideae</taxon>
        <taxon>Hyoscyameae</taxon>
        <taxon>Anisodus</taxon>
    </lineage>
</organism>
<dbReference type="AlphaFoldDB" id="A0AAE1QZ42"/>